<feature type="transmembrane region" description="Helical" evidence="2">
    <location>
        <begin position="20"/>
        <end position="44"/>
    </location>
</feature>
<name>A0A951UM23_9CYAN</name>
<dbReference type="SMART" id="SM00909">
    <property type="entry name" value="Germane"/>
    <property type="match status" value="1"/>
</dbReference>
<feature type="compositionally biased region" description="Polar residues" evidence="1">
    <location>
        <begin position="61"/>
        <end position="85"/>
    </location>
</feature>
<evidence type="ECO:0000256" key="2">
    <source>
        <dbReference type="SAM" id="Phobius"/>
    </source>
</evidence>
<keyword evidence="2" id="KW-1133">Transmembrane helix</keyword>
<organism evidence="4 5">
    <name type="scientific">Drouetiella hepatica Uher 2000/2452</name>
    <dbReference type="NCBI Taxonomy" id="904376"/>
    <lineage>
        <taxon>Bacteria</taxon>
        <taxon>Bacillati</taxon>
        <taxon>Cyanobacteriota</taxon>
        <taxon>Cyanophyceae</taxon>
        <taxon>Oculatellales</taxon>
        <taxon>Oculatellaceae</taxon>
        <taxon>Drouetiella</taxon>
    </lineage>
</organism>
<sequence>MQDHSSSPTPKPSPKPSRFIPLGLLIGLSTVALTAGGAVAWWTWQNSSVPLSSSTTKSSTFANPQTANPQASVSQNPVSQNSGSPAASPEAIAKKTVQVYWLKTSSDQIKVAATSIDLNAQPPNDLLKAAFEQVLKKPNDPALASAIPEQTSLRKLEVKTDGVHVDLSPEFTSGGGSTSMTGRLGQVIYTATTLDPTAKVWISVEGKPLEILGGEGLMIDQPMTRESFEQNFQL</sequence>
<feature type="region of interest" description="Disordered" evidence="1">
    <location>
        <begin position="53"/>
        <end position="89"/>
    </location>
</feature>
<accession>A0A951UM23</accession>
<evidence type="ECO:0000313" key="5">
    <source>
        <dbReference type="Proteomes" id="UP000757435"/>
    </source>
</evidence>
<comment type="caution">
    <text evidence="4">The sequence shown here is derived from an EMBL/GenBank/DDBJ whole genome shotgun (WGS) entry which is preliminary data.</text>
</comment>
<dbReference type="Pfam" id="PF10646">
    <property type="entry name" value="Germane"/>
    <property type="match status" value="1"/>
</dbReference>
<dbReference type="EMBL" id="JAHHHD010000008">
    <property type="protein sequence ID" value="MBW4658955.1"/>
    <property type="molecule type" value="Genomic_DNA"/>
</dbReference>
<keyword evidence="2" id="KW-0472">Membrane</keyword>
<feature type="domain" description="GerMN" evidence="3">
    <location>
        <begin position="127"/>
        <end position="213"/>
    </location>
</feature>
<dbReference type="Proteomes" id="UP000757435">
    <property type="component" value="Unassembled WGS sequence"/>
</dbReference>
<reference evidence="4" key="2">
    <citation type="journal article" date="2022" name="Microbiol. Resour. Announc.">
        <title>Metagenome Sequencing to Explore Phylogenomics of Terrestrial Cyanobacteria.</title>
        <authorList>
            <person name="Ward R.D."/>
            <person name="Stajich J.E."/>
            <person name="Johansen J.R."/>
            <person name="Huntemann M."/>
            <person name="Clum A."/>
            <person name="Foster B."/>
            <person name="Foster B."/>
            <person name="Roux S."/>
            <person name="Palaniappan K."/>
            <person name="Varghese N."/>
            <person name="Mukherjee S."/>
            <person name="Reddy T.B.K."/>
            <person name="Daum C."/>
            <person name="Copeland A."/>
            <person name="Chen I.A."/>
            <person name="Ivanova N.N."/>
            <person name="Kyrpides N.C."/>
            <person name="Shapiro N."/>
            <person name="Eloe-Fadrosh E.A."/>
            <person name="Pietrasiak N."/>
        </authorList>
    </citation>
    <scope>NUCLEOTIDE SEQUENCE</scope>
    <source>
        <strain evidence="4">UHER 2000/2452</strain>
    </source>
</reference>
<dbReference type="AlphaFoldDB" id="A0A951UM23"/>
<proteinExistence type="predicted"/>
<dbReference type="InterPro" id="IPR019606">
    <property type="entry name" value="GerMN"/>
</dbReference>
<protein>
    <submittedName>
        <fullName evidence="4">GerMN domain-containing protein</fullName>
    </submittedName>
</protein>
<gene>
    <name evidence="4" type="ORF">KME15_09785</name>
</gene>
<keyword evidence="2" id="KW-0812">Transmembrane</keyword>
<evidence type="ECO:0000256" key="1">
    <source>
        <dbReference type="SAM" id="MobiDB-lite"/>
    </source>
</evidence>
<reference evidence="4" key="1">
    <citation type="submission" date="2021-05" db="EMBL/GenBank/DDBJ databases">
        <authorList>
            <person name="Pietrasiak N."/>
            <person name="Ward R."/>
            <person name="Stajich J.E."/>
            <person name="Kurbessoian T."/>
        </authorList>
    </citation>
    <scope>NUCLEOTIDE SEQUENCE</scope>
    <source>
        <strain evidence="4">UHER 2000/2452</strain>
    </source>
</reference>
<evidence type="ECO:0000259" key="3">
    <source>
        <dbReference type="SMART" id="SM00909"/>
    </source>
</evidence>
<evidence type="ECO:0000313" key="4">
    <source>
        <dbReference type="EMBL" id="MBW4658955.1"/>
    </source>
</evidence>